<evidence type="ECO:0000256" key="3">
    <source>
        <dbReference type="ARBA" id="ARBA00022679"/>
    </source>
</evidence>
<dbReference type="GO" id="GO:0006085">
    <property type="term" value="P:acetyl-CoA biosynthetic process"/>
    <property type="evidence" value="ECO:0007669"/>
    <property type="project" value="UniProtKB-UniRule"/>
</dbReference>
<keyword evidence="12" id="KW-1185">Reference proteome</keyword>
<keyword evidence="2 9" id="KW-0963">Cytoplasm</keyword>
<keyword evidence="6 9" id="KW-0418">Kinase</keyword>
<comment type="caution">
    <text evidence="11">The sequence shown here is derived from an EMBL/GenBank/DDBJ whole genome shotgun (WGS) entry which is preliminary data.</text>
</comment>
<comment type="catalytic activity">
    <reaction evidence="9">
        <text>acetate + ATP = acetyl phosphate + ADP</text>
        <dbReference type="Rhea" id="RHEA:11352"/>
        <dbReference type="ChEBI" id="CHEBI:22191"/>
        <dbReference type="ChEBI" id="CHEBI:30089"/>
        <dbReference type="ChEBI" id="CHEBI:30616"/>
        <dbReference type="ChEBI" id="CHEBI:456216"/>
        <dbReference type="EC" id="2.7.2.1"/>
    </reaction>
</comment>
<keyword evidence="8 9" id="KW-0460">Magnesium</keyword>
<dbReference type="RefSeq" id="WP_271202762.1">
    <property type="nucleotide sequence ID" value="NZ_BSFK01000002.1"/>
</dbReference>
<evidence type="ECO:0000313" key="11">
    <source>
        <dbReference type="EMBL" id="GLK74775.1"/>
    </source>
</evidence>
<comment type="function">
    <text evidence="9">Catalyzes the formation of acetyl phosphate from acetate and ATP. Can also catalyze the reverse reaction.</text>
</comment>
<feature type="binding site" evidence="9">
    <location>
        <position position="89"/>
    </location>
    <ligand>
        <name>substrate</name>
    </ligand>
</feature>
<feature type="active site" description="Proton donor/acceptor" evidence="9">
    <location>
        <position position="146"/>
    </location>
</feature>
<dbReference type="Proteomes" id="UP001143364">
    <property type="component" value="Unassembled WGS sequence"/>
</dbReference>
<dbReference type="Gene3D" id="3.30.420.40">
    <property type="match status" value="2"/>
</dbReference>
<dbReference type="InterPro" id="IPR043129">
    <property type="entry name" value="ATPase_NBD"/>
</dbReference>
<dbReference type="GO" id="GO:0005829">
    <property type="term" value="C:cytosol"/>
    <property type="evidence" value="ECO:0007669"/>
    <property type="project" value="TreeGrafter"/>
</dbReference>
<reference evidence="11" key="1">
    <citation type="journal article" date="2014" name="Int. J. Syst. Evol. Microbiol.">
        <title>Complete genome sequence of Corynebacterium casei LMG S-19264T (=DSM 44701T), isolated from a smear-ripened cheese.</title>
        <authorList>
            <consortium name="US DOE Joint Genome Institute (JGI-PGF)"/>
            <person name="Walter F."/>
            <person name="Albersmeier A."/>
            <person name="Kalinowski J."/>
            <person name="Ruckert C."/>
        </authorList>
    </citation>
    <scope>NUCLEOTIDE SEQUENCE</scope>
    <source>
        <strain evidence="11">VKM B-2555</strain>
    </source>
</reference>
<feature type="binding site" evidence="9">
    <location>
        <begin position="324"/>
        <end position="328"/>
    </location>
    <ligand>
        <name>ATP</name>
        <dbReference type="ChEBI" id="CHEBI:30616"/>
    </ligand>
</feature>
<evidence type="ECO:0000256" key="7">
    <source>
        <dbReference type="ARBA" id="ARBA00022840"/>
    </source>
</evidence>
<dbReference type="HAMAP" id="MF_00020">
    <property type="entry name" value="Acetate_kinase"/>
    <property type="match status" value="1"/>
</dbReference>
<protein>
    <recommendedName>
        <fullName evidence="9">Acetate kinase</fullName>
        <ecNumber evidence="9">2.7.2.1</ecNumber>
    </recommendedName>
    <alternativeName>
        <fullName evidence="9">Acetokinase</fullName>
    </alternativeName>
</protein>
<organism evidence="11 12">
    <name type="scientific">Methylopila jiangsuensis</name>
    <dbReference type="NCBI Taxonomy" id="586230"/>
    <lineage>
        <taxon>Bacteria</taxon>
        <taxon>Pseudomonadati</taxon>
        <taxon>Pseudomonadota</taxon>
        <taxon>Alphaproteobacteria</taxon>
        <taxon>Hyphomicrobiales</taxon>
        <taxon>Methylopilaceae</taxon>
        <taxon>Methylopila</taxon>
    </lineage>
</organism>
<dbReference type="GO" id="GO:0006083">
    <property type="term" value="P:acetate metabolic process"/>
    <property type="evidence" value="ECO:0007669"/>
    <property type="project" value="TreeGrafter"/>
</dbReference>
<feature type="binding site" evidence="9">
    <location>
        <position position="16"/>
    </location>
    <ligand>
        <name>ATP</name>
        <dbReference type="ChEBI" id="CHEBI:30616"/>
    </ligand>
</feature>
<dbReference type="InterPro" id="IPR000890">
    <property type="entry name" value="Aliphatic_acid_kin_short-chain"/>
</dbReference>
<evidence type="ECO:0000256" key="5">
    <source>
        <dbReference type="ARBA" id="ARBA00022741"/>
    </source>
</evidence>
<dbReference type="GO" id="GO:0000287">
    <property type="term" value="F:magnesium ion binding"/>
    <property type="evidence" value="ECO:0007669"/>
    <property type="project" value="UniProtKB-UniRule"/>
</dbReference>
<keyword evidence="4 9" id="KW-0479">Metal-binding</keyword>
<dbReference type="EC" id="2.7.2.1" evidence="9"/>
<sequence length="374" mass="39704">MIDTLLVLNSGSSSLKFQVFSVDGLEMLARGKAVRLGEAAPVMDAEVVGGASEHVELAPGADHEVALSAALAFVDRRDAAWRMRAVAHRVVHGGDRFVDPVIVTPDVFDALEKLSPLAPLHQPHNLAAVSAAQRLLGDVVSVACFDTAFHARREPLFHDFALPRDLRERGVRRYGFHGLSYHWVERTLAADHPALHAGRVVAAHLGNGASLCAMAAGRSVDTTMGMTALDGLPMGTRCGALDAGAVLYLLQALGMSAEEVSSALYERSGLLGLSELSNDVETLLASTDPRARFALAFFEMRVAQFAAAMAAAMGGIDALVFTGGIGEHAAPVRRAIVERLRFLGPFEALVVKANEERVMAVEATELLARTGVLG</sequence>
<dbReference type="EMBL" id="BSFK01000002">
    <property type="protein sequence ID" value="GLK74775.1"/>
    <property type="molecule type" value="Genomic_DNA"/>
</dbReference>
<dbReference type="SUPFAM" id="SSF53067">
    <property type="entry name" value="Actin-like ATPase domain"/>
    <property type="match status" value="2"/>
</dbReference>
<dbReference type="PANTHER" id="PTHR21060:SF21">
    <property type="entry name" value="ACETATE KINASE"/>
    <property type="match status" value="1"/>
</dbReference>
<evidence type="ECO:0000256" key="4">
    <source>
        <dbReference type="ARBA" id="ARBA00022723"/>
    </source>
</evidence>
<dbReference type="NCBIfam" id="TIGR00016">
    <property type="entry name" value="ackA"/>
    <property type="match status" value="1"/>
</dbReference>
<evidence type="ECO:0000256" key="10">
    <source>
        <dbReference type="RuleBase" id="RU003835"/>
    </source>
</evidence>
<dbReference type="PANTHER" id="PTHR21060">
    <property type="entry name" value="ACETATE KINASE"/>
    <property type="match status" value="1"/>
</dbReference>
<feature type="site" description="Transition state stabilizer" evidence="9">
    <location>
        <position position="237"/>
    </location>
</feature>
<evidence type="ECO:0000256" key="1">
    <source>
        <dbReference type="ARBA" id="ARBA00008748"/>
    </source>
</evidence>
<dbReference type="InterPro" id="IPR023865">
    <property type="entry name" value="Aliphatic_acid_kinase_CS"/>
</dbReference>
<feature type="site" description="Transition state stabilizer" evidence="9">
    <location>
        <position position="177"/>
    </location>
</feature>
<dbReference type="PIRSF" id="PIRSF000722">
    <property type="entry name" value="Acetate_prop_kin"/>
    <property type="match status" value="1"/>
</dbReference>
<comment type="caution">
    <text evidence="9">Lacks conserved residue(s) required for the propagation of feature annotation.</text>
</comment>
<dbReference type="AlphaFoldDB" id="A0A9W6JBZ5"/>
<dbReference type="PRINTS" id="PR00471">
    <property type="entry name" value="ACETATEKNASE"/>
</dbReference>
<feature type="binding site" evidence="9">
    <location>
        <begin position="204"/>
        <end position="208"/>
    </location>
    <ligand>
        <name>ATP</name>
        <dbReference type="ChEBI" id="CHEBI:30616"/>
    </ligand>
</feature>
<dbReference type="Pfam" id="PF00871">
    <property type="entry name" value="Acetate_kinase"/>
    <property type="match status" value="1"/>
</dbReference>
<proteinExistence type="inferred from homology"/>
<comment type="subcellular location">
    <subcellularLocation>
        <location evidence="9">Cytoplasm</location>
    </subcellularLocation>
</comment>
<evidence type="ECO:0000256" key="8">
    <source>
        <dbReference type="ARBA" id="ARBA00022842"/>
    </source>
</evidence>
<dbReference type="PROSITE" id="PS01075">
    <property type="entry name" value="ACETATE_KINASE_1"/>
    <property type="match status" value="1"/>
</dbReference>
<evidence type="ECO:0000256" key="9">
    <source>
        <dbReference type="HAMAP-Rule" id="MF_00020"/>
    </source>
</evidence>
<comment type="cofactor">
    <cofactor evidence="9">
        <name>Mg(2+)</name>
        <dbReference type="ChEBI" id="CHEBI:18420"/>
    </cofactor>
    <cofactor evidence="9">
        <name>Mn(2+)</name>
        <dbReference type="ChEBI" id="CHEBI:29035"/>
    </cofactor>
    <text evidence="9">Mg(2+). Can also accept Mn(2+).</text>
</comment>
<feature type="binding site" evidence="9">
    <location>
        <position position="355"/>
    </location>
    <ligand>
        <name>Mg(2+)</name>
        <dbReference type="ChEBI" id="CHEBI:18420"/>
    </ligand>
</feature>
<keyword evidence="5 9" id="KW-0547">Nucleotide-binding</keyword>
<dbReference type="InterPro" id="IPR004372">
    <property type="entry name" value="Ac/propionate_kinase"/>
</dbReference>
<comment type="subunit">
    <text evidence="9">Homodimer.</text>
</comment>
<dbReference type="GO" id="GO:0008776">
    <property type="term" value="F:acetate kinase activity"/>
    <property type="evidence" value="ECO:0007669"/>
    <property type="project" value="UniProtKB-UniRule"/>
</dbReference>
<dbReference type="PROSITE" id="PS01076">
    <property type="entry name" value="ACETATE_KINASE_2"/>
    <property type="match status" value="1"/>
</dbReference>
<reference evidence="11" key="2">
    <citation type="submission" date="2023-01" db="EMBL/GenBank/DDBJ databases">
        <authorList>
            <person name="Sun Q."/>
            <person name="Evtushenko L."/>
        </authorList>
    </citation>
    <scope>NUCLEOTIDE SEQUENCE</scope>
    <source>
        <strain evidence="11">VKM B-2555</strain>
    </source>
</reference>
<keyword evidence="7 9" id="KW-0067">ATP-binding</keyword>
<accession>A0A9W6JBZ5</accession>
<evidence type="ECO:0000313" key="12">
    <source>
        <dbReference type="Proteomes" id="UP001143364"/>
    </source>
</evidence>
<evidence type="ECO:0000256" key="2">
    <source>
        <dbReference type="ARBA" id="ARBA00022490"/>
    </source>
</evidence>
<feature type="binding site" evidence="9">
    <location>
        <position position="9"/>
    </location>
    <ligand>
        <name>Mg(2+)</name>
        <dbReference type="ChEBI" id="CHEBI:18420"/>
    </ligand>
</feature>
<keyword evidence="3 9" id="KW-0808">Transferase</keyword>
<comment type="pathway">
    <text evidence="9">Metabolic intermediate biosynthesis; acetyl-CoA biosynthesis; acetyl-CoA from acetate: step 1/2.</text>
</comment>
<name>A0A9W6JBZ5_9HYPH</name>
<evidence type="ECO:0000256" key="6">
    <source>
        <dbReference type="ARBA" id="ARBA00022777"/>
    </source>
</evidence>
<comment type="similarity">
    <text evidence="1 9 10">Belongs to the acetokinase family.</text>
</comment>
<dbReference type="GO" id="GO:0005524">
    <property type="term" value="F:ATP binding"/>
    <property type="evidence" value="ECO:0007669"/>
    <property type="project" value="UniProtKB-KW"/>
</dbReference>
<gene>
    <name evidence="11" type="primary">ackA2</name>
    <name evidence="9" type="synonym">ackA</name>
    <name evidence="11" type="ORF">GCM10008171_00270</name>
</gene>